<comment type="caution">
    <text evidence="2">The sequence shown here is derived from an EMBL/GenBank/DDBJ whole genome shotgun (WGS) entry which is preliminary data.</text>
</comment>
<evidence type="ECO:0000256" key="1">
    <source>
        <dbReference type="SAM" id="MobiDB-lite"/>
    </source>
</evidence>
<organism evidence="2 3">
    <name type="scientific">Mycena metata</name>
    <dbReference type="NCBI Taxonomy" id="1033252"/>
    <lineage>
        <taxon>Eukaryota</taxon>
        <taxon>Fungi</taxon>
        <taxon>Dikarya</taxon>
        <taxon>Basidiomycota</taxon>
        <taxon>Agaricomycotina</taxon>
        <taxon>Agaricomycetes</taxon>
        <taxon>Agaricomycetidae</taxon>
        <taxon>Agaricales</taxon>
        <taxon>Marasmiineae</taxon>
        <taxon>Mycenaceae</taxon>
        <taxon>Mycena</taxon>
    </lineage>
</organism>
<dbReference type="EMBL" id="JARKIB010000012">
    <property type="protein sequence ID" value="KAJ7774011.1"/>
    <property type="molecule type" value="Genomic_DNA"/>
</dbReference>
<accession>A0AAD7JXL6</accession>
<feature type="region of interest" description="Disordered" evidence="1">
    <location>
        <begin position="183"/>
        <end position="206"/>
    </location>
</feature>
<proteinExistence type="predicted"/>
<sequence length="206" mass="23338">MQGKGYQGKKEGPHLHRIKLFFCRGCLFIKLYFKPGQEGIRGREGRPCCPHLQRGCGWSEFVSYRGLPRVYVRVFFSFNAFVIQYSIFNADLSKLQKYCRKCSFKSSAGHEVESRSLLLQLKLEVETAHRAGPRTRSLGFYIGVRTESGKRSYMGKKRTWSTTTRGHIVGTSAGVGNLRPRKYASAQAPGKSSEGLSALFSRRRKV</sequence>
<gene>
    <name evidence="2" type="ORF">B0H16DRAFT_1510724</name>
</gene>
<protein>
    <submittedName>
        <fullName evidence="2">Uncharacterized protein</fullName>
    </submittedName>
</protein>
<dbReference type="AlphaFoldDB" id="A0AAD7JXL6"/>
<reference evidence="2" key="1">
    <citation type="submission" date="2023-03" db="EMBL/GenBank/DDBJ databases">
        <title>Massive genome expansion in bonnet fungi (Mycena s.s.) driven by repeated elements and novel gene families across ecological guilds.</title>
        <authorList>
            <consortium name="Lawrence Berkeley National Laboratory"/>
            <person name="Harder C.B."/>
            <person name="Miyauchi S."/>
            <person name="Viragh M."/>
            <person name="Kuo A."/>
            <person name="Thoen E."/>
            <person name="Andreopoulos B."/>
            <person name="Lu D."/>
            <person name="Skrede I."/>
            <person name="Drula E."/>
            <person name="Henrissat B."/>
            <person name="Morin E."/>
            <person name="Kohler A."/>
            <person name="Barry K."/>
            <person name="LaButti K."/>
            <person name="Morin E."/>
            <person name="Salamov A."/>
            <person name="Lipzen A."/>
            <person name="Mereny Z."/>
            <person name="Hegedus B."/>
            <person name="Baldrian P."/>
            <person name="Stursova M."/>
            <person name="Weitz H."/>
            <person name="Taylor A."/>
            <person name="Grigoriev I.V."/>
            <person name="Nagy L.G."/>
            <person name="Martin F."/>
            <person name="Kauserud H."/>
        </authorList>
    </citation>
    <scope>NUCLEOTIDE SEQUENCE</scope>
    <source>
        <strain evidence="2">CBHHK182m</strain>
    </source>
</reference>
<evidence type="ECO:0000313" key="3">
    <source>
        <dbReference type="Proteomes" id="UP001215598"/>
    </source>
</evidence>
<name>A0AAD7JXL6_9AGAR</name>
<dbReference type="Proteomes" id="UP001215598">
    <property type="component" value="Unassembled WGS sequence"/>
</dbReference>
<keyword evidence="3" id="KW-1185">Reference proteome</keyword>
<evidence type="ECO:0000313" key="2">
    <source>
        <dbReference type="EMBL" id="KAJ7774011.1"/>
    </source>
</evidence>